<sequence length="204" mass="22687">MFSLSPHKSLQTPGCLRTCRLGLLIFLMGCGGNSVSSSKGQPREESLELEQGQHRNTITAQANASFRDQLPKVNAVFDPDFEAFFLKDALLLDGHTRLVEDSRGRFIIAPGSTATNGKSIGVQQRVAEVTARRNLAAYLEVQISSEIRIESTEDEHGSTEETKIVLVEKTKQFVRKAQIVGRWYSPDEREYYVAVAVSVPPTFR</sequence>
<dbReference type="Gene3D" id="3.10.28.20">
    <property type="entry name" value="Acetamidase/Formamidase-like domains"/>
    <property type="match status" value="1"/>
</dbReference>
<gene>
    <name evidence="1" type="ORF">FRD01_14590</name>
</gene>
<evidence type="ECO:0000313" key="2">
    <source>
        <dbReference type="Proteomes" id="UP000321595"/>
    </source>
</evidence>
<accession>A0A5B8XS02</accession>
<reference evidence="1 2" key="1">
    <citation type="submission" date="2019-08" db="EMBL/GenBank/DDBJ databases">
        <authorList>
            <person name="Liang Q."/>
        </authorList>
    </citation>
    <scope>NUCLEOTIDE SEQUENCE [LARGE SCALE GENOMIC DNA]</scope>
    <source>
        <strain evidence="1 2">V1718</strain>
    </source>
</reference>
<proteinExistence type="predicted"/>
<evidence type="ECO:0000313" key="1">
    <source>
        <dbReference type="EMBL" id="QED28440.1"/>
    </source>
</evidence>
<dbReference type="EMBL" id="CP042467">
    <property type="protein sequence ID" value="QED28440.1"/>
    <property type="molecule type" value="Genomic_DNA"/>
</dbReference>
<name>A0A5B8XS02_9DELT</name>
<organism evidence="1 2">
    <name type="scientific">Microvenator marinus</name>
    <dbReference type="NCBI Taxonomy" id="2600177"/>
    <lineage>
        <taxon>Bacteria</taxon>
        <taxon>Deltaproteobacteria</taxon>
        <taxon>Bradymonadales</taxon>
        <taxon>Microvenatoraceae</taxon>
        <taxon>Microvenator</taxon>
    </lineage>
</organism>
<dbReference type="AlphaFoldDB" id="A0A5B8XS02"/>
<dbReference type="Proteomes" id="UP000321595">
    <property type="component" value="Chromosome"/>
</dbReference>
<protein>
    <submittedName>
        <fullName evidence="1">Uncharacterized protein</fullName>
    </submittedName>
</protein>
<keyword evidence="2" id="KW-1185">Reference proteome</keyword>
<dbReference type="KEGG" id="bbae:FRD01_14590"/>